<dbReference type="Proteomes" id="UP000050863">
    <property type="component" value="Unassembled WGS sequence"/>
</dbReference>
<keyword evidence="1" id="KW-0175">Coiled coil</keyword>
<dbReference type="RefSeq" id="WP_057840118.1">
    <property type="nucleotide sequence ID" value="NZ_LLXZ01000209.1"/>
</dbReference>
<gene>
    <name evidence="3" type="ORF">CQ12_40050</name>
</gene>
<accession>A0A0R3KQW6</accession>
<evidence type="ECO:0000256" key="2">
    <source>
        <dbReference type="SAM" id="Phobius"/>
    </source>
</evidence>
<proteinExistence type="predicted"/>
<keyword evidence="2" id="KW-0812">Transmembrane</keyword>
<keyword evidence="2" id="KW-0472">Membrane</keyword>
<dbReference type="EMBL" id="LLXZ01000209">
    <property type="protein sequence ID" value="KRQ95330.1"/>
    <property type="molecule type" value="Genomic_DNA"/>
</dbReference>
<evidence type="ECO:0000313" key="4">
    <source>
        <dbReference type="Proteomes" id="UP000050863"/>
    </source>
</evidence>
<feature type="coiled-coil region" evidence="1">
    <location>
        <begin position="38"/>
        <end position="65"/>
    </location>
</feature>
<keyword evidence="2" id="KW-1133">Transmembrane helix</keyword>
<name>A0A0R3KQW6_9BRAD</name>
<protein>
    <submittedName>
        <fullName evidence="3">Uncharacterized protein</fullName>
    </submittedName>
</protein>
<evidence type="ECO:0000256" key="1">
    <source>
        <dbReference type="SAM" id="Coils"/>
    </source>
</evidence>
<evidence type="ECO:0000313" key="3">
    <source>
        <dbReference type="EMBL" id="KRQ95330.1"/>
    </source>
</evidence>
<dbReference type="AlphaFoldDB" id="A0A0R3KQW6"/>
<sequence length="149" mass="16342">MSLAGCQTAAERQQALIAKLNRSCDQLGYTSGPQRLECLRTMAQIEQANEAAEEARTQRAAAALQAAGKASRASAPAPPRQVFQRPRSAEIWRAWSSATAFRGVGMIWLKRLLMVLGALWLISIFAGAVILWGNDWRFGAAASWLAWRL</sequence>
<feature type="transmembrane region" description="Helical" evidence="2">
    <location>
        <begin position="112"/>
        <end position="133"/>
    </location>
</feature>
<organism evidence="3 4">
    <name type="scientific">Bradyrhizobium jicamae</name>
    <dbReference type="NCBI Taxonomy" id="280332"/>
    <lineage>
        <taxon>Bacteria</taxon>
        <taxon>Pseudomonadati</taxon>
        <taxon>Pseudomonadota</taxon>
        <taxon>Alphaproteobacteria</taxon>
        <taxon>Hyphomicrobiales</taxon>
        <taxon>Nitrobacteraceae</taxon>
        <taxon>Bradyrhizobium</taxon>
    </lineage>
</organism>
<reference evidence="3 4" key="1">
    <citation type="submission" date="2014-03" db="EMBL/GenBank/DDBJ databases">
        <title>Bradyrhizobium valentinum sp. nov., isolated from effective nodules of Lupinus mariae-josephae, a lupine endemic of basic-lime soils in Eastern Spain.</title>
        <authorList>
            <person name="Duran D."/>
            <person name="Rey L."/>
            <person name="Navarro A."/>
            <person name="Busquets A."/>
            <person name="Imperial J."/>
            <person name="Ruiz-Argueso T."/>
        </authorList>
    </citation>
    <scope>NUCLEOTIDE SEQUENCE [LARGE SCALE GENOMIC DNA]</scope>
    <source>
        <strain evidence="3 4">PAC68</strain>
    </source>
</reference>
<comment type="caution">
    <text evidence="3">The sequence shown here is derived from an EMBL/GenBank/DDBJ whole genome shotgun (WGS) entry which is preliminary data.</text>
</comment>
<keyword evidence="4" id="KW-1185">Reference proteome</keyword>